<dbReference type="PaxDb" id="4081-Solyc07g053250.2.1"/>
<proteinExistence type="predicted"/>
<dbReference type="Gramene" id="Solyc07g053250.3.1">
    <property type="protein sequence ID" value="Solyc07g053250.3.1"/>
    <property type="gene ID" value="Solyc07g053250.3"/>
</dbReference>
<reference evidence="2" key="1">
    <citation type="journal article" date="2012" name="Nature">
        <title>The tomato genome sequence provides insights into fleshy fruit evolution.</title>
        <authorList>
            <consortium name="Tomato Genome Consortium"/>
        </authorList>
    </citation>
    <scope>NUCLEOTIDE SEQUENCE [LARGE SCALE GENOMIC DNA]</scope>
    <source>
        <strain evidence="2">cv. Heinz 1706</strain>
    </source>
</reference>
<dbReference type="EnsemblPlants" id="Solyc07g053250.3.1">
    <property type="protein sequence ID" value="Solyc07g053250.3.1"/>
    <property type="gene ID" value="Solyc07g053250.3"/>
</dbReference>
<accession>A0A3Q7HC71</accession>
<dbReference type="Gene3D" id="1.20.1280.50">
    <property type="match status" value="1"/>
</dbReference>
<dbReference type="SUPFAM" id="SSF81383">
    <property type="entry name" value="F-box domain"/>
    <property type="match status" value="1"/>
</dbReference>
<dbReference type="InParanoid" id="A0A3Q7HC71"/>
<dbReference type="Proteomes" id="UP000004994">
    <property type="component" value="Chromosome 7"/>
</dbReference>
<dbReference type="InterPro" id="IPR036047">
    <property type="entry name" value="F-box-like_dom_sf"/>
</dbReference>
<reference evidence="2" key="2">
    <citation type="submission" date="2019-01" db="UniProtKB">
        <authorList>
            <consortium name="EnsemblPlants"/>
        </authorList>
    </citation>
    <scope>IDENTIFICATION</scope>
    <source>
        <strain evidence="2">cv. Heinz 1706</strain>
    </source>
</reference>
<sequence>MSYYMQKELMNKIFTRLPINSILRCTSVCKSWIQSDNEDLL</sequence>
<feature type="domain" description="F-box" evidence="1">
    <location>
        <begin position="8"/>
        <end position="32"/>
    </location>
</feature>
<name>A0A3Q7HC71_SOLLC</name>
<evidence type="ECO:0000313" key="2">
    <source>
        <dbReference type="EnsemblPlants" id="Solyc07g053250.3.1"/>
    </source>
</evidence>
<protein>
    <recommendedName>
        <fullName evidence="1">F-box domain-containing protein</fullName>
    </recommendedName>
</protein>
<keyword evidence="3" id="KW-1185">Reference proteome</keyword>
<dbReference type="InterPro" id="IPR001810">
    <property type="entry name" value="F-box_dom"/>
</dbReference>
<evidence type="ECO:0000313" key="3">
    <source>
        <dbReference type="Proteomes" id="UP000004994"/>
    </source>
</evidence>
<dbReference type="AlphaFoldDB" id="A0A3Q7HC71"/>
<organism evidence="2">
    <name type="scientific">Solanum lycopersicum</name>
    <name type="common">Tomato</name>
    <name type="synonym">Lycopersicon esculentum</name>
    <dbReference type="NCBI Taxonomy" id="4081"/>
    <lineage>
        <taxon>Eukaryota</taxon>
        <taxon>Viridiplantae</taxon>
        <taxon>Streptophyta</taxon>
        <taxon>Embryophyta</taxon>
        <taxon>Tracheophyta</taxon>
        <taxon>Spermatophyta</taxon>
        <taxon>Magnoliopsida</taxon>
        <taxon>eudicotyledons</taxon>
        <taxon>Gunneridae</taxon>
        <taxon>Pentapetalae</taxon>
        <taxon>asterids</taxon>
        <taxon>lamiids</taxon>
        <taxon>Solanales</taxon>
        <taxon>Solanaceae</taxon>
        <taxon>Solanoideae</taxon>
        <taxon>Solaneae</taxon>
        <taxon>Solanum</taxon>
        <taxon>Solanum subgen. Lycopersicon</taxon>
    </lineage>
</organism>
<evidence type="ECO:0000259" key="1">
    <source>
        <dbReference type="Pfam" id="PF00646"/>
    </source>
</evidence>
<dbReference type="Pfam" id="PF00646">
    <property type="entry name" value="F-box"/>
    <property type="match status" value="1"/>
</dbReference>